<dbReference type="Proteomes" id="UP000179807">
    <property type="component" value="Unassembled WGS sequence"/>
</dbReference>
<feature type="compositionally biased region" description="Low complexity" evidence="1">
    <location>
        <begin position="575"/>
        <end position="587"/>
    </location>
</feature>
<feature type="compositionally biased region" description="Polar residues" evidence="1">
    <location>
        <begin position="646"/>
        <end position="658"/>
    </location>
</feature>
<dbReference type="EMBL" id="MLAK01000314">
    <property type="protein sequence ID" value="OHT14853.1"/>
    <property type="molecule type" value="Genomic_DNA"/>
</dbReference>
<evidence type="ECO:0000313" key="3">
    <source>
        <dbReference type="Proteomes" id="UP000179807"/>
    </source>
</evidence>
<sequence>MFWDEFAKDEPAGSDMHTLISSATPDYDTILQNNELFPLLRQKDDDVLNFFKNPKTIGELIRITLGHENLKISKKVVELFSLKDSPILQVLINDQKLCESLISKIDSCDLLRIGFISRIFQNAANYFKADFLNLFNNSLEILTNLTKCINTTAVLDLVHEYLSLLNPDEQWLIFTYLQILLPKGKSATCPKCFLKFKNSIIGLIKNLAKFPLDSFKKANIIRLMINLFKEPNTNSEVIASISPMLAFIFESSESTEIKILILELSLIIPPEKSILNIAAKIIQKTGSKYDQLSVTALDLLAKSPSKTLLILLPTIVNAFKDDRNNSFHHLSFVNFIKAAISVPELTESIVEQLKPLILNGAGSNASIRKNATCSGFFLQLAEVIDSHIKGNDGEWTTFRSTQLSKWQELSKLQVEAPKPVATSSAAKPSASSQTKAVPNKPSETPSPVKVEKEDKRKQVNVGEEVAVNATGISFPTMDSFPEEKKEGDAGFSFPPAEAFPASNNDEFAGGGFDFPPADAFGKTGESETNNGSFNFPPADAFPTVNDENKSDFAFPPADAFGKTDENEGENKDEGFGFPPVDAFPAAADESKSDFTFPPADAFGKTDENEGENKDEGFGFPPVDAFPAAADESKSDFTFPPADAFGKTTNENQTSNGNSFGFPPADAFPTVNEESNNEFSFPPADAFGKTEEESKNDISFPTADSFPAAFPTDAFPNEKNEEESGGFSFPPADTFGKAGDDESAKTEQAGAFVKVDENENKDDQKDEDEKKDENDEDEEEDDDDSFEEVKQAPAIDITKPIAPIPVISAKPVSNEPVDVSFAHFLELIDNPCWEYSGPTPAELFGQKDAFSTVEEAFNFLVGKS</sequence>
<evidence type="ECO:0000313" key="2">
    <source>
        <dbReference type="EMBL" id="OHT14853.1"/>
    </source>
</evidence>
<feature type="compositionally biased region" description="Basic and acidic residues" evidence="1">
    <location>
        <begin position="753"/>
        <end position="772"/>
    </location>
</feature>
<feature type="region of interest" description="Disordered" evidence="1">
    <location>
        <begin position="417"/>
        <end position="457"/>
    </location>
</feature>
<name>A0A1J4KZ39_9EUKA</name>
<dbReference type="OrthoDB" id="10638246at2759"/>
<dbReference type="GeneID" id="94832737"/>
<feature type="region of interest" description="Disordered" evidence="1">
    <location>
        <begin position="474"/>
        <end position="793"/>
    </location>
</feature>
<reference evidence="2" key="1">
    <citation type="submission" date="2016-10" db="EMBL/GenBank/DDBJ databases">
        <authorList>
            <person name="Benchimol M."/>
            <person name="Almeida L.G."/>
            <person name="Vasconcelos A.T."/>
            <person name="Perreira-Neves A."/>
            <person name="Rosa I.A."/>
            <person name="Tasca T."/>
            <person name="Bogo M.R."/>
            <person name="de Souza W."/>
        </authorList>
    </citation>
    <scope>NUCLEOTIDE SEQUENCE [LARGE SCALE GENOMIC DNA]</scope>
    <source>
        <strain evidence="2">K</strain>
    </source>
</reference>
<feature type="compositionally biased region" description="Basic and acidic residues" evidence="1">
    <location>
        <begin position="603"/>
        <end position="616"/>
    </location>
</feature>
<evidence type="ECO:0000256" key="1">
    <source>
        <dbReference type="SAM" id="MobiDB-lite"/>
    </source>
</evidence>
<dbReference type="InterPro" id="IPR016024">
    <property type="entry name" value="ARM-type_fold"/>
</dbReference>
<dbReference type="VEuPathDB" id="TrichDB:TRFO_14821"/>
<feature type="compositionally biased region" description="Basic and acidic residues" evidence="1">
    <location>
        <begin position="561"/>
        <end position="574"/>
    </location>
</feature>
<accession>A0A1J4KZ39</accession>
<keyword evidence="3" id="KW-1185">Reference proteome</keyword>
<dbReference type="RefSeq" id="XP_068367989.1">
    <property type="nucleotide sequence ID" value="XM_068498033.1"/>
</dbReference>
<proteinExistence type="predicted"/>
<feature type="compositionally biased region" description="Acidic residues" evidence="1">
    <location>
        <begin position="773"/>
        <end position="785"/>
    </location>
</feature>
<organism evidence="2 3">
    <name type="scientific">Tritrichomonas foetus</name>
    <dbReference type="NCBI Taxonomy" id="1144522"/>
    <lineage>
        <taxon>Eukaryota</taxon>
        <taxon>Metamonada</taxon>
        <taxon>Parabasalia</taxon>
        <taxon>Tritrichomonadida</taxon>
        <taxon>Tritrichomonadidae</taxon>
        <taxon>Tritrichomonas</taxon>
    </lineage>
</organism>
<gene>
    <name evidence="2" type="ORF">TRFO_14821</name>
</gene>
<feature type="compositionally biased region" description="Low complexity" evidence="1">
    <location>
        <begin position="417"/>
        <end position="436"/>
    </location>
</feature>
<dbReference type="AlphaFoldDB" id="A0A1J4KZ39"/>
<dbReference type="SUPFAM" id="SSF48371">
    <property type="entry name" value="ARM repeat"/>
    <property type="match status" value="1"/>
</dbReference>
<protein>
    <submittedName>
        <fullName evidence="2">Uncharacterized protein</fullName>
    </submittedName>
</protein>
<comment type="caution">
    <text evidence="2">The sequence shown here is derived from an EMBL/GenBank/DDBJ whole genome shotgun (WGS) entry which is preliminary data.</text>
</comment>
<feature type="compositionally biased region" description="Low complexity" evidence="1">
    <location>
        <begin position="617"/>
        <end position="629"/>
    </location>
</feature>